<protein>
    <submittedName>
        <fullName evidence="4">Uncharacterized protein LOC100198801 isoform X2</fullName>
    </submittedName>
</protein>
<dbReference type="RefSeq" id="XP_065668968.1">
    <property type="nucleotide sequence ID" value="XM_065812896.1"/>
</dbReference>
<name>A0ABM4D3W7_HYDVU</name>
<evidence type="ECO:0000313" key="3">
    <source>
        <dbReference type="Proteomes" id="UP001652625"/>
    </source>
</evidence>
<dbReference type="GeneID" id="100198801"/>
<feature type="transmembrane region" description="Helical" evidence="2">
    <location>
        <begin position="137"/>
        <end position="159"/>
    </location>
</feature>
<sequence length="282" mass="32013">MKVPCVLLACPKAERCNCGCILNEARGRIISTLSYEKSVDCYWRIETGFETRIKITIFDLKLTHGYLLLNGNKNFNQKYIIPKERQNNLPVTVTSFGNRVNISLHNYLEVPNDEIRFQAEYEEITEPSHENTSSLNIPAIAGITCCVAIILIASCIIGYKKYIRSSDIKENNLNKDEEIDQRSSTSSSNRSSRQKSETPTLNKSRMSNKNALLMSIEQQKLLECSQRGYPEGGEHYLQQPNYIVQPCWAQVQVNGKENYVLHSPNGSNYVMIPGHFNGPQKV</sequence>
<gene>
    <name evidence="4" type="primary">LOC100198801</name>
</gene>
<organism evidence="3 4">
    <name type="scientific">Hydra vulgaris</name>
    <name type="common">Hydra</name>
    <name type="synonym">Hydra attenuata</name>
    <dbReference type="NCBI Taxonomy" id="6087"/>
    <lineage>
        <taxon>Eukaryota</taxon>
        <taxon>Metazoa</taxon>
        <taxon>Cnidaria</taxon>
        <taxon>Hydrozoa</taxon>
        <taxon>Hydroidolina</taxon>
        <taxon>Anthoathecata</taxon>
        <taxon>Aplanulata</taxon>
        <taxon>Hydridae</taxon>
        <taxon>Hydra</taxon>
    </lineage>
</organism>
<feature type="compositionally biased region" description="Polar residues" evidence="1">
    <location>
        <begin position="197"/>
        <end position="208"/>
    </location>
</feature>
<feature type="compositionally biased region" description="Low complexity" evidence="1">
    <location>
        <begin position="182"/>
        <end position="191"/>
    </location>
</feature>
<dbReference type="Proteomes" id="UP001652625">
    <property type="component" value="Chromosome 12"/>
</dbReference>
<accession>A0ABM4D3W7</accession>
<keyword evidence="2" id="KW-1133">Transmembrane helix</keyword>
<keyword evidence="3" id="KW-1185">Reference proteome</keyword>
<evidence type="ECO:0000313" key="4">
    <source>
        <dbReference type="RefSeq" id="XP_065668968.1"/>
    </source>
</evidence>
<dbReference type="InterPro" id="IPR035914">
    <property type="entry name" value="Sperma_CUB_dom_sf"/>
</dbReference>
<keyword evidence="2" id="KW-0812">Transmembrane</keyword>
<proteinExistence type="predicted"/>
<evidence type="ECO:0000256" key="2">
    <source>
        <dbReference type="SAM" id="Phobius"/>
    </source>
</evidence>
<reference evidence="4" key="1">
    <citation type="submission" date="2025-08" db="UniProtKB">
        <authorList>
            <consortium name="RefSeq"/>
        </authorList>
    </citation>
    <scope>IDENTIFICATION</scope>
</reference>
<dbReference type="Gene3D" id="2.60.120.290">
    <property type="entry name" value="Spermadhesin, CUB domain"/>
    <property type="match status" value="1"/>
</dbReference>
<evidence type="ECO:0000256" key="1">
    <source>
        <dbReference type="SAM" id="MobiDB-lite"/>
    </source>
</evidence>
<dbReference type="SUPFAM" id="SSF49854">
    <property type="entry name" value="Spermadhesin, CUB domain"/>
    <property type="match status" value="1"/>
</dbReference>
<keyword evidence="2" id="KW-0472">Membrane</keyword>
<feature type="region of interest" description="Disordered" evidence="1">
    <location>
        <begin position="174"/>
        <end position="208"/>
    </location>
</feature>